<name>A0A1I2F9T0_9BACT</name>
<accession>A0A1I2F9T0</accession>
<dbReference type="Proteomes" id="UP000181976">
    <property type="component" value="Unassembled WGS sequence"/>
</dbReference>
<dbReference type="InParanoid" id="A0A1I2F9T0"/>
<dbReference type="EMBL" id="FONA01000027">
    <property type="protein sequence ID" value="SFF02102.1"/>
    <property type="molecule type" value="Genomic_DNA"/>
</dbReference>
<gene>
    <name evidence="2" type="ORF">SAMN05444380_12731</name>
</gene>
<evidence type="ECO:0000313" key="2">
    <source>
        <dbReference type="EMBL" id="SFF02102.1"/>
    </source>
</evidence>
<proteinExistence type="inferred from homology"/>
<dbReference type="Pfam" id="PF11307">
    <property type="entry name" value="DUF3109"/>
    <property type="match status" value="1"/>
</dbReference>
<reference evidence="2 3" key="1">
    <citation type="submission" date="2016-10" db="EMBL/GenBank/DDBJ databases">
        <authorList>
            <person name="de Groot N.N."/>
        </authorList>
    </citation>
    <scope>NUCLEOTIDE SEQUENCE [LARGE SCALE GENOMIC DNA]</scope>
    <source>
        <strain evidence="2 3">DSM 19012</strain>
    </source>
</reference>
<sequence>MVQIDDKIISLDIFEKHFVCDLPHCLGSCCVEGESGAPLEDDETEILDKIFPLIRHLLSPEAIDIIEKNGTWEVDADGDKVTPIIRGRECVYTYFDQDGVCRCAIEKAHREGLIDFKKPISCHLYPIRVDKYENYEALNYHVWPVCNPARELGEKLGVPVFRFLKEPIIRKYGKRFYDEMEDVYKHLEKQKANQGNKHE</sequence>
<evidence type="ECO:0008006" key="4">
    <source>
        <dbReference type="Google" id="ProtNLM"/>
    </source>
</evidence>
<evidence type="ECO:0000256" key="1">
    <source>
        <dbReference type="ARBA" id="ARBA00093770"/>
    </source>
</evidence>
<dbReference type="InterPro" id="IPR021458">
    <property type="entry name" value="Rv0495c"/>
</dbReference>
<comment type="similarity">
    <text evidence="1">Belongs to the Rv0495c family.</text>
</comment>
<keyword evidence="3" id="KW-1185">Reference proteome</keyword>
<dbReference type="STRING" id="385682.SAMN05444380_12731"/>
<dbReference type="OrthoDB" id="597501at2"/>
<protein>
    <recommendedName>
        <fullName evidence="4">DUF3109 family protein</fullName>
    </recommendedName>
</protein>
<dbReference type="AlphaFoldDB" id="A0A1I2F9T0"/>
<dbReference type="eggNOG" id="COG0727">
    <property type="taxonomic scope" value="Bacteria"/>
</dbReference>
<evidence type="ECO:0000313" key="3">
    <source>
        <dbReference type="Proteomes" id="UP000181976"/>
    </source>
</evidence>
<dbReference type="RefSeq" id="WP_010527755.1">
    <property type="nucleotide sequence ID" value="NZ_AFSL01000062.1"/>
</dbReference>
<organism evidence="2 3">
    <name type="scientific">Thermophagus xiamenensis</name>
    <dbReference type="NCBI Taxonomy" id="385682"/>
    <lineage>
        <taxon>Bacteria</taxon>
        <taxon>Pseudomonadati</taxon>
        <taxon>Bacteroidota</taxon>
        <taxon>Bacteroidia</taxon>
        <taxon>Marinilabiliales</taxon>
        <taxon>Marinilabiliaceae</taxon>
        <taxon>Thermophagus</taxon>
    </lineage>
</organism>